<protein>
    <submittedName>
        <fullName evidence="2">Uncharacterized protein</fullName>
    </submittedName>
</protein>
<dbReference type="Gene3D" id="3.90.550.50">
    <property type="match status" value="1"/>
</dbReference>
<feature type="signal peptide" evidence="1">
    <location>
        <begin position="1"/>
        <end position="27"/>
    </location>
</feature>
<organism evidence="2 3">
    <name type="scientific">Emiliania huxleyi (strain CCMP1516)</name>
    <dbReference type="NCBI Taxonomy" id="280463"/>
    <lineage>
        <taxon>Eukaryota</taxon>
        <taxon>Haptista</taxon>
        <taxon>Haptophyta</taxon>
        <taxon>Prymnesiophyceae</taxon>
        <taxon>Isochrysidales</taxon>
        <taxon>Noelaerhabdaceae</taxon>
        <taxon>Emiliania</taxon>
    </lineage>
</organism>
<reference evidence="3" key="1">
    <citation type="journal article" date="2013" name="Nature">
        <title>Pan genome of the phytoplankton Emiliania underpins its global distribution.</title>
        <authorList>
            <person name="Read B.A."/>
            <person name="Kegel J."/>
            <person name="Klute M.J."/>
            <person name="Kuo A."/>
            <person name="Lefebvre S.C."/>
            <person name="Maumus F."/>
            <person name="Mayer C."/>
            <person name="Miller J."/>
            <person name="Monier A."/>
            <person name="Salamov A."/>
            <person name="Young J."/>
            <person name="Aguilar M."/>
            <person name="Claverie J.M."/>
            <person name="Frickenhaus S."/>
            <person name="Gonzalez K."/>
            <person name="Herman E.K."/>
            <person name="Lin Y.C."/>
            <person name="Napier J."/>
            <person name="Ogata H."/>
            <person name="Sarno A.F."/>
            <person name="Shmutz J."/>
            <person name="Schroeder D."/>
            <person name="de Vargas C."/>
            <person name="Verret F."/>
            <person name="von Dassow P."/>
            <person name="Valentin K."/>
            <person name="Van de Peer Y."/>
            <person name="Wheeler G."/>
            <person name="Dacks J.B."/>
            <person name="Delwiche C.F."/>
            <person name="Dyhrman S.T."/>
            <person name="Glockner G."/>
            <person name="John U."/>
            <person name="Richards T."/>
            <person name="Worden A.Z."/>
            <person name="Zhang X."/>
            <person name="Grigoriev I.V."/>
            <person name="Allen A.E."/>
            <person name="Bidle K."/>
            <person name="Borodovsky M."/>
            <person name="Bowler C."/>
            <person name="Brownlee C."/>
            <person name="Cock J.M."/>
            <person name="Elias M."/>
            <person name="Gladyshev V.N."/>
            <person name="Groth M."/>
            <person name="Guda C."/>
            <person name="Hadaegh A."/>
            <person name="Iglesias-Rodriguez M.D."/>
            <person name="Jenkins J."/>
            <person name="Jones B.M."/>
            <person name="Lawson T."/>
            <person name="Leese F."/>
            <person name="Lindquist E."/>
            <person name="Lobanov A."/>
            <person name="Lomsadze A."/>
            <person name="Malik S.B."/>
            <person name="Marsh M.E."/>
            <person name="Mackinder L."/>
            <person name="Mock T."/>
            <person name="Mueller-Roeber B."/>
            <person name="Pagarete A."/>
            <person name="Parker M."/>
            <person name="Probert I."/>
            <person name="Quesneville H."/>
            <person name="Raines C."/>
            <person name="Rensing S.A."/>
            <person name="Riano-Pachon D.M."/>
            <person name="Richier S."/>
            <person name="Rokitta S."/>
            <person name="Shiraiwa Y."/>
            <person name="Soanes D.M."/>
            <person name="van der Giezen M."/>
            <person name="Wahlund T.M."/>
            <person name="Williams B."/>
            <person name="Wilson W."/>
            <person name="Wolfe G."/>
            <person name="Wurch L.L."/>
        </authorList>
    </citation>
    <scope>NUCLEOTIDE SEQUENCE</scope>
</reference>
<dbReference type="HOGENOM" id="CLU_350382_0_0_1"/>
<dbReference type="KEGG" id="ehx:EMIHUDRAFT_107624"/>
<dbReference type="GeneID" id="17250859"/>
<keyword evidence="3" id="KW-1185">Reference proteome</keyword>
<proteinExistence type="predicted"/>
<name>A0A0D3I0D3_EMIH1</name>
<keyword evidence="1" id="KW-0732">Signal</keyword>
<reference evidence="2" key="2">
    <citation type="submission" date="2024-10" db="UniProtKB">
        <authorList>
            <consortium name="EnsemblProtists"/>
        </authorList>
    </citation>
    <scope>IDENTIFICATION</scope>
</reference>
<sequence>MAREGRAQARSGLSFIAILGASGVASTSVPSRRDMTAPCGWAREHPTAAGSKSAARIAYALYGRAESSRFQLSNATWLRGKPHIFIPDQPTGPWAALYKPVHRKSAFERFPTDANMLWAAHVANSTVMHSSDWLFVGDDDSMPFEREIQRQVRGLSSAEPNVLGYVGFSTPRVRLQRGSAELTRPVPCRAADVCAGGTEGDERNNSEHGCCACPTAPSANGWKVSWSKGVASYRVPPLFFYGGTGILLSRGVLDAITSADWVSCTQRMLCGPSDDRLLTCIYNLLPRVCAIHVDQNENFMRGALQRAGVPAAVWNDAVWNNALWSTMSAAPIHGIRIIAHFADSPAHCPWSMHKLDESCIQVVYNASLHCHSHAPAAHVGSQKFVTPVGRDACWWRAEQQERKRLQAKFGWGDAATAPFEELHVRSELARRNELAEKGRDACKVVVTEEQSRLACEYGVTYGCVDERTVWTRCRGQFRCGGQAHVTFRCGFPPGRPLYHCNCSSALSTLAHSVVARHSKVHKPGTLGGPFRVFFYGEPGAIAAEKAANYHVVLCIAVARERALRPENTFWAPMRHFSMLRPPVNASALSTRPVDMLYQSSNCDPQREQFAQTVRRIFEGRGLRFEHSGACKAGSSRPRYIKGQDAVLTTKMMISMSRNQRPDSEALDEKLALPMLHGAALPLYVGTGHRLAKRAGYPMHAIIDRADFNSDGEAAEAAANLAKDPAGLDERQKQVLKFEPKYGSFGGRAYVASRNFSFATKQVQVRVSNNRKSPIFLEHLHFLFGGRYDFVWGARGDVIIDQCCW</sequence>
<dbReference type="AlphaFoldDB" id="A0A0D3I0D3"/>
<evidence type="ECO:0000256" key="1">
    <source>
        <dbReference type="SAM" id="SignalP"/>
    </source>
</evidence>
<evidence type="ECO:0000313" key="3">
    <source>
        <dbReference type="Proteomes" id="UP000013827"/>
    </source>
</evidence>
<dbReference type="PaxDb" id="2903-EOD04718"/>
<feature type="chain" id="PRO_5044290867" evidence="1">
    <location>
        <begin position="28"/>
        <end position="804"/>
    </location>
</feature>
<dbReference type="Proteomes" id="UP000013827">
    <property type="component" value="Unassembled WGS sequence"/>
</dbReference>
<evidence type="ECO:0000313" key="2">
    <source>
        <dbReference type="EnsemblProtists" id="EOD04718"/>
    </source>
</evidence>
<dbReference type="RefSeq" id="XP_005757147.1">
    <property type="nucleotide sequence ID" value="XM_005757090.1"/>
</dbReference>
<accession>A0A0D3I0D3</accession>
<dbReference type="EnsemblProtists" id="EOD04718">
    <property type="protein sequence ID" value="EOD04718"/>
    <property type="gene ID" value="EMIHUDRAFT_107624"/>
</dbReference>
<dbReference type="eggNOG" id="ENOG502SYI0">
    <property type="taxonomic scope" value="Eukaryota"/>
</dbReference>